<gene>
    <name evidence="3" type="ORF">GWI33_001595</name>
</gene>
<dbReference type="OrthoDB" id="444338at2759"/>
<name>A0A834IQ61_RHYFE</name>
<feature type="compositionally biased region" description="Basic and acidic residues" evidence="2">
    <location>
        <begin position="1265"/>
        <end position="1284"/>
    </location>
</feature>
<dbReference type="SUPFAM" id="SSF48403">
    <property type="entry name" value="Ankyrin repeat"/>
    <property type="match status" value="2"/>
</dbReference>
<evidence type="ECO:0000313" key="3">
    <source>
        <dbReference type="EMBL" id="KAF7283008.1"/>
    </source>
</evidence>
<keyword evidence="1" id="KW-0040">ANK repeat</keyword>
<protein>
    <recommendedName>
        <fullName evidence="5">Ankyrin repeat and MYND domain-containing protein 1</fullName>
    </recommendedName>
</protein>
<keyword evidence="4" id="KW-1185">Reference proteome</keyword>
<dbReference type="SMART" id="SM00248">
    <property type="entry name" value="ANK"/>
    <property type="match status" value="5"/>
</dbReference>
<dbReference type="Gene3D" id="1.10.220.160">
    <property type="match status" value="1"/>
</dbReference>
<evidence type="ECO:0008006" key="5">
    <source>
        <dbReference type="Google" id="ProtNLM"/>
    </source>
</evidence>
<dbReference type="PANTHER" id="PTHR15897:SF2">
    <property type="entry name" value="ANKYRIN REPEAT AND MYND DOMAIN-CONTAINING PROTEIN 1"/>
    <property type="match status" value="1"/>
</dbReference>
<proteinExistence type="predicted"/>
<evidence type="ECO:0000313" key="4">
    <source>
        <dbReference type="Proteomes" id="UP000625711"/>
    </source>
</evidence>
<organism evidence="3 4">
    <name type="scientific">Rhynchophorus ferrugineus</name>
    <name type="common">Red palm weevil</name>
    <name type="synonym">Curculio ferrugineus</name>
    <dbReference type="NCBI Taxonomy" id="354439"/>
    <lineage>
        <taxon>Eukaryota</taxon>
        <taxon>Metazoa</taxon>
        <taxon>Ecdysozoa</taxon>
        <taxon>Arthropoda</taxon>
        <taxon>Hexapoda</taxon>
        <taxon>Insecta</taxon>
        <taxon>Pterygota</taxon>
        <taxon>Neoptera</taxon>
        <taxon>Endopterygota</taxon>
        <taxon>Coleoptera</taxon>
        <taxon>Polyphaga</taxon>
        <taxon>Cucujiformia</taxon>
        <taxon>Curculionidae</taxon>
        <taxon>Dryophthorinae</taxon>
        <taxon>Rhynchophorus</taxon>
    </lineage>
</organism>
<dbReference type="Gene3D" id="6.10.140.2220">
    <property type="match status" value="1"/>
</dbReference>
<dbReference type="InterPro" id="IPR002110">
    <property type="entry name" value="Ankyrin_rpt"/>
</dbReference>
<dbReference type="EMBL" id="JAACXV010000146">
    <property type="protein sequence ID" value="KAF7283008.1"/>
    <property type="molecule type" value="Genomic_DNA"/>
</dbReference>
<dbReference type="Proteomes" id="UP000625711">
    <property type="component" value="Unassembled WGS sequence"/>
</dbReference>
<feature type="region of interest" description="Disordered" evidence="2">
    <location>
        <begin position="1265"/>
        <end position="1295"/>
    </location>
</feature>
<dbReference type="InterPro" id="IPR053064">
    <property type="entry name" value="Ankyrin-MYND_domain-protein"/>
</dbReference>
<dbReference type="PROSITE" id="PS50088">
    <property type="entry name" value="ANK_REPEAT"/>
    <property type="match status" value="1"/>
</dbReference>
<comment type="caution">
    <text evidence="3">The sequence shown here is derived from an EMBL/GenBank/DDBJ whole genome shotgun (WGS) entry which is preliminary data.</text>
</comment>
<evidence type="ECO:0000256" key="2">
    <source>
        <dbReference type="SAM" id="MobiDB-lite"/>
    </source>
</evidence>
<evidence type="ECO:0000256" key="1">
    <source>
        <dbReference type="PROSITE-ProRule" id="PRU00023"/>
    </source>
</evidence>
<accession>A0A834IQ61</accession>
<dbReference type="SUPFAM" id="SSF82185">
    <property type="entry name" value="Histone H3 K4-specific methyltransferase SET7/9 N-terminal domain"/>
    <property type="match status" value="1"/>
</dbReference>
<dbReference type="InterPro" id="IPR036770">
    <property type="entry name" value="Ankyrin_rpt-contain_sf"/>
</dbReference>
<dbReference type="PANTHER" id="PTHR15897">
    <property type="entry name" value="ANKYRIN REPEAT AND MYND DOMAIN PROTEIN 1"/>
    <property type="match status" value="1"/>
</dbReference>
<dbReference type="Gene3D" id="2.20.110.10">
    <property type="entry name" value="Histone H3 K4-specific methyltransferase SET7/9 N-terminal domain"/>
    <property type="match status" value="1"/>
</dbReference>
<feature type="repeat" description="ANK" evidence="1">
    <location>
        <begin position="509"/>
        <end position="541"/>
    </location>
</feature>
<dbReference type="Pfam" id="PF12796">
    <property type="entry name" value="Ank_2"/>
    <property type="match status" value="1"/>
</dbReference>
<sequence length="1399" mass="160108">MSSDIDEPKSIENVLSHIPFSSYLNEEESCSVRLSNIRSNCATEKSSCTKEFKNITCEDELFEGTVLLNNLHGLGFYTNRKYNDQFCYSGPFYLNRFEGYGQVFYSNGFHYQGLFKAHKRFGPGILTYPDGSTDVGIWNGFKLIRLSTTIGNGVQNIVKTALGRSKLLIYKYLVPVVDTNVNYALDVLKSLDANDDVMKHVSELTNNDVNTPNSIFFNVDLFNSEFYGDDDWCIDVIDDSGEQTVKNDEDKEVHFRNSSEVSLFADLLRKKIKEMKEALNPFISIREDLSERIDYCKNCCIKEYVQEEEIIDIIDVETKRSLSEYSFNFQDFVTSHVNINPDDVSEKTNNKPLVPSPKVDSCICDEEYQIDDLQYLETQLTNIANSIKFYEVVLENLTNQLEGITIKRKSLEFVGAPKMKKVRVTELCSWNNEQTMIDIQKHCFKNRNFEDMVNFNVGHVLFGKRKELGNVADYENMCQTFLVACSKGNKHVIAESLAANVHPNLCDAKGNNGIFYASTENQLEVIPLLVNYGANLDQINDECLTPLAHTLLRYLAIKNMTDDWEKAFLSGASPSTTQDLTETWYKTQSSVNLSSTSSKISMEQGSFDLSNTHIKDLFLKIPIIQQNESLFSIREFCDEYIFDLGYKDQNVKDLNEAGDTEAYSNKLKCAYFTIMTLLEYGSNPNATETPYPPLILSLFSENRDIVQQLLESNANCNITVTEDHLNCLHILCSISKKPENVKICQILLQNKCNPNLRTNPTHWKEQRDWFIGSANEDLDVEDCGKNALHLLCMRQDFANDDCEYFINICRLLIEFGVDLEADYLGHNALSLATLVGNIPLVKYLLKSNVIDPYLTLPFGMGNISTLHALKRFENHLPIDKCKELLTILFDYDFNFLNPIADAENAVAFIETGDLYVVPVTEKNGKKPDKPKKNPKIDKHSQASILTEFLRDLSRKTIIKKIQTYSTNVLYDFAEEDILRNEEISVYLAEFLTPDIVLKNIKDLLQYGVLSYERLDPKVCLDVLEFVNIYKKVTVSKKDHSQKTKKAKNPGPVAVAVPEEKMEDLLFKANFPQSFIVVPTKILYIVKPGLDDSDKYKICFHCLKGRGKVLKLCPRCEQIYFCSSQCNKLNLKLKTAHYCQLQFYDVAQETPKTQHLEALAVTANKKCLERLMAKREVKLKEEEARLIKMWKADIYGTKFLKLRALLQKSMPAREVNWNLAGLQALIERDFKKIPDGRELISIETIKRKLSQAERLRSLSSLRGPKYKELEGETKEQRRKSTDGARENIGNVPDHTKINRRPRKTAIITSLALGNEKPLRKFPVDKVPVMVAEKSRVEIEPTVKKLRRIPPKFQKYVEALATYFPDMDFTGNILPYACCTDGQLYYKFCENDHFKPSYSFS</sequence>
<reference evidence="3" key="1">
    <citation type="submission" date="2020-08" db="EMBL/GenBank/DDBJ databases">
        <title>Genome sequencing and assembly of the red palm weevil Rhynchophorus ferrugineus.</title>
        <authorList>
            <person name="Dias G.B."/>
            <person name="Bergman C.M."/>
            <person name="Manee M."/>
        </authorList>
    </citation>
    <scope>NUCLEOTIDE SEQUENCE</scope>
    <source>
        <strain evidence="3">AA-2017</strain>
        <tissue evidence="3">Whole larva</tissue>
    </source>
</reference>
<dbReference type="Gene3D" id="1.25.40.20">
    <property type="entry name" value="Ankyrin repeat-containing domain"/>
    <property type="match status" value="2"/>
</dbReference>